<accession>A0A9N9WX69</accession>
<dbReference type="GO" id="GO:0005929">
    <property type="term" value="C:cilium"/>
    <property type="evidence" value="ECO:0007669"/>
    <property type="project" value="GOC"/>
</dbReference>
<dbReference type="OrthoDB" id="197735at2759"/>
<dbReference type="InterPro" id="IPR030465">
    <property type="entry name" value="CEP131"/>
</dbReference>
<dbReference type="GO" id="GO:0034451">
    <property type="term" value="C:centriolar satellite"/>
    <property type="evidence" value="ECO:0007669"/>
    <property type="project" value="TreeGrafter"/>
</dbReference>
<keyword evidence="3" id="KW-1185">Reference proteome</keyword>
<sequence>MEQIVKEKLKHQRDEYEGTIKRHQKFIDQLITDKKSLNQQCESLIEEMRILEDRYFTNTKAIEHRHQVEMKKIKDMQIASEKIRREKWVSNRTQKIKVQPLLPKAITATQLIQNDDLLNEQTAETTRVIVKTLHV</sequence>
<protein>
    <submittedName>
        <fullName evidence="2">Uncharacterized protein</fullName>
    </submittedName>
</protein>
<reference evidence="2" key="2">
    <citation type="submission" date="2022-10" db="EMBL/GenBank/DDBJ databases">
        <authorList>
            <consortium name="ENA_rothamsted_submissions"/>
            <consortium name="culmorum"/>
            <person name="King R."/>
        </authorList>
    </citation>
    <scope>NUCLEOTIDE SEQUENCE</scope>
</reference>
<keyword evidence="1" id="KW-0175">Coiled coil</keyword>
<evidence type="ECO:0000313" key="2">
    <source>
        <dbReference type="EMBL" id="CAG9812864.1"/>
    </source>
</evidence>
<dbReference type="GO" id="GO:0010824">
    <property type="term" value="P:regulation of centrosome duplication"/>
    <property type="evidence" value="ECO:0007669"/>
    <property type="project" value="TreeGrafter"/>
</dbReference>
<gene>
    <name evidence="2" type="ORF">PHAECO_LOCUS1199</name>
</gene>
<feature type="coiled-coil region" evidence="1">
    <location>
        <begin position="27"/>
        <end position="54"/>
    </location>
</feature>
<evidence type="ECO:0000313" key="3">
    <source>
        <dbReference type="Proteomes" id="UP001153737"/>
    </source>
</evidence>
<dbReference type="PANTHER" id="PTHR31540">
    <property type="entry name" value="CENTROSOMAL PROTEIN OF 131 KDA"/>
    <property type="match status" value="1"/>
</dbReference>
<evidence type="ECO:0000256" key="1">
    <source>
        <dbReference type="SAM" id="Coils"/>
    </source>
</evidence>
<dbReference type="GO" id="GO:0035735">
    <property type="term" value="P:intraciliary transport involved in cilium assembly"/>
    <property type="evidence" value="ECO:0007669"/>
    <property type="project" value="InterPro"/>
</dbReference>
<proteinExistence type="predicted"/>
<dbReference type="Proteomes" id="UP001153737">
    <property type="component" value="Chromosome 1"/>
</dbReference>
<organism evidence="2 3">
    <name type="scientific">Phaedon cochleariae</name>
    <name type="common">Mustard beetle</name>
    <dbReference type="NCBI Taxonomy" id="80249"/>
    <lineage>
        <taxon>Eukaryota</taxon>
        <taxon>Metazoa</taxon>
        <taxon>Ecdysozoa</taxon>
        <taxon>Arthropoda</taxon>
        <taxon>Hexapoda</taxon>
        <taxon>Insecta</taxon>
        <taxon>Pterygota</taxon>
        <taxon>Neoptera</taxon>
        <taxon>Endopterygota</taxon>
        <taxon>Coleoptera</taxon>
        <taxon>Polyphaga</taxon>
        <taxon>Cucujiformia</taxon>
        <taxon>Chrysomeloidea</taxon>
        <taxon>Chrysomelidae</taxon>
        <taxon>Chrysomelinae</taxon>
        <taxon>Chrysomelini</taxon>
        <taxon>Phaedon</taxon>
    </lineage>
</organism>
<dbReference type="AlphaFoldDB" id="A0A9N9WX69"/>
<dbReference type="EMBL" id="OU896707">
    <property type="protein sequence ID" value="CAG9812864.1"/>
    <property type="molecule type" value="Genomic_DNA"/>
</dbReference>
<dbReference type="PANTHER" id="PTHR31540:SF1">
    <property type="entry name" value="CENTROSOMAL PROTEIN OF 131 KDA"/>
    <property type="match status" value="1"/>
</dbReference>
<name>A0A9N9WX69_PHACE</name>
<reference evidence="2" key="1">
    <citation type="submission" date="2022-01" db="EMBL/GenBank/DDBJ databases">
        <authorList>
            <person name="King R."/>
        </authorList>
    </citation>
    <scope>NUCLEOTIDE SEQUENCE</scope>
</reference>